<dbReference type="RefSeq" id="WP_158949829.1">
    <property type="nucleotide sequence ID" value="NZ_CP046400.1"/>
</dbReference>
<evidence type="ECO:0000313" key="3">
    <source>
        <dbReference type="Proteomes" id="UP000428328"/>
    </source>
</evidence>
<evidence type="ECO:0000259" key="1">
    <source>
        <dbReference type="Pfam" id="PF24292"/>
    </source>
</evidence>
<proteinExistence type="predicted"/>
<dbReference type="AlphaFoldDB" id="A0A6I6JF88"/>
<dbReference type="KEGG" id="psel:GM415_15675"/>
<accession>A0A6I6JF88</accession>
<keyword evidence="2" id="KW-0238">DNA-binding</keyword>
<evidence type="ECO:0000313" key="2">
    <source>
        <dbReference type="EMBL" id="QGY41495.1"/>
    </source>
</evidence>
<name>A0A6I6JF88_9BACT</name>
<feature type="domain" description="DUF7479" evidence="1">
    <location>
        <begin position="13"/>
        <end position="71"/>
    </location>
</feature>
<sequence>MSVIKISVEEAVDWKCLPCNEELVPVTVELAYLDSLFNVELPTCPKCGMVFIPESLATGKMYNVEHMLEDK</sequence>
<reference evidence="2 3" key="1">
    <citation type="submission" date="2019-11" db="EMBL/GenBank/DDBJ databases">
        <authorList>
            <person name="Zheng R.K."/>
            <person name="Sun C.M."/>
        </authorList>
    </citation>
    <scope>NUCLEOTIDE SEQUENCE [LARGE SCALE GENOMIC DNA]</scope>
    <source>
        <strain evidence="2 3">SRB007</strain>
    </source>
</reference>
<dbReference type="Pfam" id="PF24292">
    <property type="entry name" value="DUF7479"/>
    <property type="match status" value="1"/>
</dbReference>
<dbReference type="InterPro" id="IPR054656">
    <property type="entry name" value="DVU_1557-like"/>
</dbReference>
<dbReference type="Proteomes" id="UP000428328">
    <property type="component" value="Chromosome"/>
</dbReference>
<dbReference type="InterPro" id="IPR055902">
    <property type="entry name" value="DUF7479"/>
</dbReference>
<dbReference type="EMBL" id="CP046400">
    <property type="protein sequence ID" value="QGY41495.1"/>
    <property type="molecule type" value="Genomic_DNA"/>
</dbReference>
<dbReference type="GO" id="GO:0003677">
    <property type="term" value="F:DNA binding"/>
    <property type="evidence" value="ECO:0007669"/>
    <property type="project" value="UniProtKB-KW"/>
</dbReference>
<keyword evidence="3" id="KW-1185">Reference proteome</keyword>
<gene>
    <name evidence="2" type="ORF">GM415_15675</name>
</gene>
<organism evidence="2 3">
    <name type="scientific">Pseudodesulfovibrio cashew</name>
    <dbReference type="NCBI Taxonomy" id="2678688"/>
    <lineage>
        <taxon>Bacteria</taxon>
        <taxon>Pseudomonadati</taxon>
        <taxon>Thermodesulfobacteriota</taxon>
        <taxon>Desulfovibrionia</taxon>
        <taxon>Desulfovibrionales</taxon>
        <taxon>Desulfovibrionaceae</taxon>
    </lineage>
</organism>
<protein>
    <submittedName>
        <fullName evidence="2">DNA-binding protein</fullName>
    </submittedName>
</protein>
<dbReference type="NCBIfam" id="NF045645">
    <property type="entry name" value="DVU_1557_fam"/>
    <property type="match status" value="1"/>
</dbReference>